<comment type="caution">
    <text evidence="1">The sequence shown here is derived from an EMBL/GenBank/DDBJ whole genome shotgun (WGS) entry which is preliminary data.</text>
</comment>
<sequence>MSHPQPPNRLPTDSETNQYRSIVHNVALASLVVCPILVILPPRKFDAYTIGLLGMTAVSGNHLYREQTGRSFLQDLRPSSWLMPTGEAANSSLPTDRAREFQKHMKAQKEARLAAEGQAVETAAETPAADGQKQGVLEQVWMGKEKEGWQAKREKEVQEALAEGKGYGDIIMDQIWEVWNWGKKGDETKPDEEKSS</sequence>
<protein>
    <submittedName>
        <fullName evidence="1">Uncharacterized protein</fullName>
    </submittedName>
</protein>
<name>A0ACC3SN98_9PEZI</name>
<dbReference type="EMBL" id="JAMKPW020000002">
    <property type="protein sequence ID" value="KAK8219967.1"/>
    <property type="molecule type" value="Genomic_DNA"/>
</dbReference>
<accession>A0ACC3SN98</accession>
<evidence type="ECO:0000313" key="1">
    <source>
        <dbReference type="EMBL" id="KAK8219967.1"/>
    </source>
</evidence>
<organism evidence="1 2">
    <name type="scientific">Zalaria obscura</name>
    <dbReference type="NCBI Taxonomy" id="2024903"/>
    <lineage>
        <taxon>Eukaryota</taxon>
        <taxon>Fungi</taxon>
        <taxon>Dikarya</taxon>
        <taxon>Ascomycota</taxon>
        <taxon>Pezizomycotina</taxon>
        <taxon>Dothideomycetes</taxon>
        <taxon>Dothideomycetidae</taxon>
        <taxon>Dothideales</taxon>
        <taxon>Zalariaceae</taxon>
        <taxon>Zalaria</taxon>
    </lineage>
</organism>
<proteinExistence type="predicted"/>
<gene>
    <name evidence="1" type="ORF">M8818_000383</name>
</gene>
<reference evidence="1" key="1">
    <citation type="submission" date="2024-02" db="EMBL/GenBank/DDBJ databases">
        <title>Metagenome Assembled Genome of Zalaria obscura JY119.</title>
        <authorList>
            <person name="Vighnesh L."/>
            <person name="Jagadeeshwari U."/>
            <person name="Venkata Ramana C."/>
            <person name="Sasikala C."/>
        </authorList>
    </citation>
    <scope>NUCLEOTIDE SEQUENCE</scope>
    <source>
        <strain evidence="1">JY119</strain>
    </source>
</reference>
<keyword evidence="2" id="KW-1185">Reference proteome</keyword>
<evidence type="ECO:0000313" key="2">
    <source>
        <dbReference type="Proteomes" id="UP001320706"/>
    </source>
</evidence>
<dbReference type="Proteomes" id="UP001320706">
    <property type="component" value="Unassembled WGS sequence"/>
</dbReference>